<dbReference type="AlphaFoldDB" id="A0A1M4SC34"/>
<dbReference type="Proteomes" id="UP000184368">
    <property type="component" value="Unassembled WGS sequence"/>
</dbReference>
<evidence type="ECO:0000313" key="3">
    <source>
        <dbReference type="EMBL" id="SHE29776.1"/>
    </source>
</evidence>
<dbReference type="EMBL" id="FQUO01000001">
    <property type="protein sequence ID" value="SHE29776.1"/>
    <property type="molecule type" value="Genomic_DNA"/>
</dbReference>
<proteinExistence type="predicted"/>
<organism evidence="3 4">
    <name type="scientific">Cnuella takakiae</name>
    <dbReference type="NCBI Taxonomy" id="1302690"/>
    <lineage>
        <taxon>Bacteria</taxon>
        <taxon>Pseudomonadati</taxon>
        <taxon>Bacteroidota</taxon>
        <taxon>Chitinophagia</taxon>
        <taxon>Chitinophagales</taxon>
        <taxon>Chitinophagaceae</taxon>
        <taxon>Cnuella</taxon>
    </lineage>
</organism>
<feature type="signal peptide" evidence="1">
    <location>
        <begin position="1"/>
        <end position="19"/>
    </location>
</feature>
<keyword evidence="1" id="KW-0732">Signal</keyword>
<keyword evidence="4" id="KW-1185">Reference proteome</keyword>
<evidence type="ECO:0000256" key="1">
    <source>
        <dbReference type="SAM" id="SignalP"/>
    </source>
</evidence>
<feature type="domain" description="Outer membrane protein beta-barrel" evidence="2">
    <location>
        <begin position="66"/>
        <end position="184"/>
    </location>
</feature>
<feature type="chain" id="PRO_5009907300" evidence="1">
    <location>
        <begin position="20"/>
        <end position="241"/>
    </location>
</feature>
<dbReference type="Pfam" id="PF13568">
    <property type="entry name" value="OMP_b-brl_2"/>
    <property type="match status" value="1"/>
</dbReference>
<name>A0A1M4SC34_9BACT</name>
<sequence length="241" mass="26815">MKKYLLTAVMLFASLWIFAQNDSTRPRSISTQALPRANDHFMLQLGHTQWTGAPDSLQFGGLPRSFNMYFLFDFPFKTNPKLSTAIGAGIATDNVYFDKMSVDLTSSATNLAFRDVSDTNHFKKYKVATTYVEAPIELRFRSNPANDKKSFKAALGVKVGLLVGAHTKGKELQNRANNRIGDYTEKLESKRYFNNNRISFTGRIGYGNLGLFGSYSATPLFREGVAAQIRPLTIGITLSGL</sequence>
<dbReference type="InterPro" id="IPR025665">
    <property type="entry name" value="Beta-barrel_OMP_2"/>
</dbReference>
<protein>
    <submittedName>
        <fullName evidence="3">Outer membrane protein beta-barrel domain-containing protein</fullName>
    </submittedName>
</protein>
<dbReference type="RefSeq" id="WP_073038914.1">
    <property type="nucleotide sequence ID" value="NZ_FQUO01000001.1"/>
</dbReference>
<dbReference type="OrthoDB" id="959017at2"/>
<dbReference type="STRING" id="1302690.BUE76_23200"/>
<evidence type="ECO:0000313" key="4">
    <source>
        <dbReference type="Proteomes" id="UP000184368"/>
    </source>
</evidence>
<gene>
    <name evidence="3" type="ORF">SAMN05444008_10168</name>
</gene>
<reference evidence="3 4" key="1">
    <citation type="submission" date="2016-11" db="EMBL/GenBank/DDBJ databases">
        <authorList>
            <person name="Jaros S."/>
            <person name="Januszkiewicz K."/>
            <person name="Wedrychowicz H."/>
        </authorList>
    </citation>
    <scope>NUCLEOTIDE SEQUENCE [LARGE SCALE GENOMIC DNA]</scope>
    <source>
        <strain evidence="3 4">DSM 26897</strain>
    </source>
</reference>
<evidence type="ECO:0000259" key="2">
    <source>
        <dbReference type="Pfam" id="PF13568"/>
    </source>
</evidence>
<accession>A0A1M4SC34</accession>